<feature type="domain" description="Ada DNA repair metal-binding" evidence="2">
    <location>
        <begin position="23"/>
        <end position="69"/>
    </location>
</feature>
<dbReference type="GO" id="GO:0008168">
    <property type="term" value="F:methyltransferase activity"/>
    <property type="evidence" value="ECO:0007669"/>
    <property type="project" value="InterPro"/>
</dbReference>
<dbReference type="EMBL" id="JBDKWZ010000026">
    <property type="protein sequence ID" value="MEN7551711.1"/>
    <property type="molecule type" value="Genomic_DNA"/>
</dbReference>
<dbReference type="GO" id="GO:0006355">
    <property type="term" value="P:regulation of DNA-templated transcription"/>
    <property type="evidence" value="ECO:0007669"/>
    <property type="project" value="InterPro"/>
</dbReference>
<sequence>MIYHKEIHSFDLLMKIKHQELCYGGNQKLKIYGSLHCKSGKRMRRETRVFFASEAEALEEGYRPCGHCMSEKYKQWKTKNNR</sequence>
<comment type="caution">
    <text evidence="3">The sequence shown here is derived from an EMBL/GenBank/DDBJ whole genome shotgun (WGS) entry which is preliminary data.</text>
</comment>
<name>A0AAW9SLI0_9BACT</name>
<gene>
    <name evidence="3" type="ORF">AAG747_27595</name>
</gene>
<evidence type="ECO:0000313" key="3">
    <source>
        <dbReference type="EMBL" id="MEN7551711.1"/>
    </source>
</evidence>
<dbReference type="GO" id="GO:0008270">
    <property type="term" value="F:zinc ion binding"/>
    <property type="evidence" value="ECO:0007669"/>
    <property type="project" value="InterPro"/>
</dbReference>
<dbReference type="InterPro" id="IPR035451">
    <property type="entry name" value="Ada-like_dom_sf"/>
</dbReference>
<keyword evidence="1" id="KW-0010">Activator</keyword>
<dbReference type="SUPFAM" id="SSF57884">
    <property type="entry name" value="Ada DNA repair protein, N-terminal domain (N-Ada 10)"/>
    <property type="match status" value="1"/>
</dbReference>
<evidence type="ECO:0000256" key="1">
    <source>
        <dbReference type="ARBA" id="ARBA00023159"/>
    </source>
</evidence>
<evidence type="ECO:0000313" key="4">
    <source>
        <dbReference type="Proteomes" id="UP001403385"/>
    </source>
</evidence>
<reference evidence="3 4" key="1">
    <citation type="submission" date="2024-04" db="EMBL/GenBank/DDBJ databases">
        <title>Novel genus in family Flammeovirgaceae.</title>
        <authorList>
            <person name="Nguyen T.H."/>
            <person name="Vuong T.Q."/>
            <person name="Le H."/>
            <person name="Kim S.-G."/>
        </authorList>
    </citation>
    <scope>NUCLEOTIDE SEQUENCE [LARGE SCALE GENOMIC DNA]</scope>
    <source>
        <strain evidence="3 4">JCM 23209</strain>
    </source>
</reference>
<dbReference type="GO" id="GO:0006281">
    <property type="term" value="P:DNA repair"/>
    <property type="evidence" value="ECO:0007669"/>
    <property type="project" value="InterPro"/>
</dbReference>
<dbReference type="Pfam" id="PF02805">
    <property type="entry name" value="Ada_Zn_binding"/>
    <property type="match status" value="1"/>
</dbReference>
<organism evidence="3 4">
    <name type="scientific">Rapidithrix thailandica</name>
    <dbReference type="NCBI Taxonomy" id="413964"/>
    <lineage>
        <taxon>Bacteria</taxon>
        <taxon>Pseudomonadati</taxon>
        <taxon>Bacteroidota</taxon>
        <taxon>Cytophagia</taxon>
        <taxon>Cytophagales</taxon>
        <taxon>Flammeovirgaceae</taxon>
        <taxon>Rapidithrix</taxon>
    </lineage>
</organism>
<dbReference type="GO" id="GO:0003677">
    <property type="term" value="F:DNA binding"/>
    <property type="evidence" value="ECO:0007669"/>
    <property type="project" value="InterPro"/>
</dbReference>
<proteinExistence type="predicted"/>
<dbReference type="InterPro" id="IPR004026">
    <property type="entry name" value="Ada_DNA_repair_Zn-bd"/>
</dbReference>
<accession>A0AAW9SLI0</accession>
<evidence type="ECO:0000259" key="2">
    <source>
        <dbReference type="Pfam" id="PF02805"/>
    </source>
</evidence>
<dbReference type="AlphaFoldDB" id="A0AAW9SLI0"/>
<dbReference type="Gene3D" id="3.40.10.10">
    <property type="entry name" value="DNA Methylphosphotriester Repair Domain"/>
    <property type="match status" value="1"/>
</dbReference>
<keyword evidence="4" id="KW-1185">Reference proteome</keyword>
<protein>
    <submittedName>
        <fullName evidence="3">Ada metal-binding domain-containing protein</fullName>
    </submittedName>
</protein>
<dbReference type="RefSeq" id="WP_346824490.1">
    <property type="nucleotide sequence ID" value="NZ_JBDKWZ010000026.1"/>
</dbReference>
<dbReference type="Proteomes" id="UP001403385">
    <property type="component" value="Unassembled WGS sequence"/>
</dbReference>